<dbReference type="InterPro" id="IPR001905">
    <property type="entry name" value="Ammonium_transpt"/>
</dbReference>
<evidence type="ECO:0000256" key="2">
    <source>
        <dbReference type="ARBA" id="ARBA00005887"/>
    </source>
</evidence>
<dbReference type="SUPFAM" id="SSF111352">
    <property type="entry name" value="Ammonium transporter"/>
    <property type="match status" value="1"/>
</dbReference>
<feature type="signal peptide" evidence="9">
    <location>
        <begin position="1"/>
        <end position="22"/>
    </location>
</feature>
<evidence type="ECO:0000256" key="5">
    <source>
        <dbReference type="ARBA" id="ARBA00022989"/>
    </source>
</evidence>
<accession>A0A562ZIN0</accession>
<evidence type="ECO:0000313" key="12">
    <source>
        <dbReference type="Proteomes" id="UP000318199"/>
    </source>
</evidence>
<dbReference type="Proteomes" id="UP000318199">
    <property type="component" value="Unassembled WGS sequence"/>
</dbReference>
<keyword evidence="7 8" id="KW-0924">Ammonia transport</keyword>
<evidence type="ECO:0000259" key="10">
    <source>
        <dbReference type="Pfam" id="PF00909"/>
    </source>
</evidence>
<dbReference type="InterPro" id="IPR024041">
    <property type="entry name" value="NH4_transpt_AmtB-like_dom"/>
</dbReference>
<feature type="transmembrane region" description="Helical" evidence="8">
    <location>
        <begin position="364"/>
        <end position="382"/>
    </location>
</feature>
<gene>
    <name evidence="11" type="ORF">FN976_23255</name>
</gene>
<evidence type="ECO:0000256" key="7">
    <source>
        <dbReference type="ARBA" id="ARBA00023177"/>
    </source>
</evidence>
<feature type="transmembrane region" description="Helical" evidence="8">
    <location>
        <begin position="307"/>
        <end position="326"/>
    </location>
</feature>
<evidence type="ECO:0000256" key="9">
    <source>
        <dbReference type="SAM" id="SignalP"/>
    </source>
</evidence>
<name>A0A562ZIN0_9BURK</name>
<feature type="transmembrane region" description="Helical" evidence="8">
    <location>
        <begin position="425"/>
        <end position="448"/>
    </location>
</feature>
<feature type="transmembrane region" description="Helical" evidence="8">
    <location>
        <begin position="115"/>
        <end position="137"/>
    </location>
</feature>
<dbReference type="EMBL" id="VOBQ01000020">
    <property type="protein sequence ID" value="TWO68196.1"/>
    <property type="molecule type" value="Genomic_DNA"/>
</dbReference>
<dbReference type="InterPro" id="IPR029020">
    <property type="entry name" value="Ammonium/urea_transptr"/>
</dbReference>
<keyword evidence="5 8" id="KW-1133">Transmembrane helix</keyword>
<dbReference type="PANTHER" id="PTHR43029">
    <property type="entry name" value="AMMONIUM TRANSPORTER MEP2"/>
    <property type="match status" value="1"/>
</dbReference>
<dbReference type="Pfam" id="PF00909">
    <property type="entry name" value="Ammonium_transp"/>
    <property type="match status" value="1"/>
</dbReference>
<keyword evidence="3 8" id="KW-0813">Transport</keyword>
<dbReference type="Gene3D" id="1.10.3430.10">
    <property type="entry name" value="Ammonium transporter AmtB like domains"/>
    <property type="match status" value="1"/>
</dbReference>
<feature type="transmembrane region" description="Helical" evidence="8">
    <location>
        <begin position="338"/>
        <end position="358"/>
    </location>
</feature>
<protein>
    <recommendedName>
        <fullName evidence="8">Ammonium transporter</fullName>
    </recommendedName>
</protein>
<evidence type="ECO:0000256" key="1">
    <source>
        <dbReference type="ARBA" id="ARBA00004141"/>
    </source>
</evidence>
<proteinExistence type="inferred from homology"/>
<dbReference type="NCBIfam" id="TIGR00836">
    <property type="entry name" value="amt"/>
    <property type="match status" value="1"/>
</dbReference>
<keyword evidence="12" id="KW-1185">Reference proteome</keyword>
<dbReference type="GO" id="GO:0005886">
    <property type="term" value="C:plasma membrane"/>
    <property type="evidence" value="ECO:0007669"/>
    <property type="project" value="UniProtKB-SubCell"/>
</dbReference>
<feature type="transmembrane region" description="Helical" evidence="8">
    <location>
        <begin position="275"/>
        <end position="295"/>
    </location>
</feature>
<dbReference type="PANTHER" id="PTHR43029:SF10">
    <property type="entry name" value="AMMONIUM TRANSPORTER MEP2"/>
    <property type="match status" value="1"/>
</dbReference>
<dbReference type="GO" id="GO:0008519">
    <property type="term" value="F:ammonium channel activity"/>
    <property type="evidence" value="ECO:0007669"/>
    <property type="project" value="InterPro"/>
</dbReference>
<feature type="transmembrane region" description="Helical" evidence="8">
    <location>
        <begin position="206"/>
        <end position="227"/>
    </location>
</feature>
<dbReference type="InterPro" id="IPR018047">
    <property type="entry name" value="Ammonium_transpt_CS"/>
</dbReference>
<feature type="domain" description="Ammonium transporter AmtB-like" evidence="10">
    <location>
        <begin position="81"/>
        <end position="473"/>
    </location>
</feature>
<comment type="subcellular location">
    <subcellularLocation>
        <location evidence="8">Cell membrane</location>
        <topology evidence="8">Multi-pass membrane protein</topology>
    </subcellularLocation>
    <subcellularLocation>
        <location evidence="1">Membrane</location>
        <topology evidence="1">Multi-pass membrane protein</topology>
    </subcellularLocation>
</comment>
<reference evidence="11 12" key="1">
    <citation type="submission" date="2019-07" db="EMBL/GenBank/DDBJ databases">
        <title>Caenimonas sedimenti sp. nov., isolated from activated sludge.</title>
        <authorList>
            <person name="Xu J."/>
        </authorList>
    </citation>
    <scope>NUCLEOTIDE SEQUENCE [LARGE SCALE GENOMIC DNA]</scope>
    <source>
        <strain evidence="11 12">HX-9-20</strain>
    </source>
</reference>
<keyword evidence="9" id="KW-0732">Signal</keyword>
<keyword evidence="4 8" id="KW-0812">Transmembrane</keyword>
<organism evidence="11 12">
    <name type="scientific">Caenimonas sedimenti</name>
    <dbReference type="NCBI Taxonomy" id="2596921"/>
    <lineage>
        <taxon>Bacteria</taxon>
        <taxon>Pseudomonadati</taxon>
        <taxon>Pseudomonadota</taxon>
        <taxon>Betaproteobacteria</taxon>
        <taxon>Burkholderiales</taxon>
        <taxon>Comamonadaceae</taxon>
        <taxon>Caenimonas</taxon>
    </lineage>
</organism>
<evidence type="ECO:0000313" key="11">
    <source>
        <dbReference type="EMBL" id="TWO68196.1"/>
    </source>
</evidence>
<dbReference type="PROSITE" id="PS01219">
    <property type="entry name" value="AMMONIUM_TRANSP"/>
    <property type="match status" value="1"/>
</dbReference>
<feature type="transmembrane region" description="Helical" evidence="8">
    <location>
        <begin position="179"/>
        <end position="199"/>
    </location>
</feature>
<sequence>MRRAVTLALLGAIIAWSGHAWSQAVPAAPVTTPAAAEPAPAGQVGAPAAAIAAPAATPAAPTALTKPSLVSVDRLSSADTAWMMTSTALVLLMTLPGIALFYAGMVRKKSVINTMASVVAIAALVSLLWFLVGYSWAFTPNNSFIGNGSRMGFAGMEYLKDAGKVMVSHIAPNIPESVYAMYQLTFAIITAALVVGAFVERMRFSAMLVFIGMWSLFVYAPIAHWVWEPGGWLAQLGALDFAGGSVVHINAGVSGLVCAYFLGPRRGYGREAFEPFNLGLTMAGAGMLWVGWFGFNAGSAVAADGRAGLAMLVTHIAAAAGAMAWMIGEWVMRGRPSLLGLCSGLVAGLVAITPASGFVTPRSALLIGAVAGIMCYWGATGLKRLLRADDSLDVFGVHAVGGIVGSLLTGPLASKAVSGVTGDLLTQLIGVAAVFGYALVVTALLLVITKVLVGLRVDEQTELAGLDIGQHRERLGT</sequence>
<evidence type="ECO:0000256" key="3">
    <source>
        <dbReference type="ARBA" id="ARBA00022448"/>
    </source>
</evidence>
<keyword evidence="6 8" id="KW-0472">Membrane</keyword>
<feature type="transmembrane region" description="Helical" evidence="8">
    <location>
        <begin position="394"/>
        <end position="413"/>
    </location>
</feature>
<evidence type="ECO:0000256" key="4">
    <source>
        <dbReference type="ARBA" id="ARBA00022692"/>
    </source>
</evidence>
<evidence type="ECO:0000256" key="8">
    <source>
        <dbReference type="RuleBase" id="RU362002"/>
    </source>
</evidence>
<evidence type="ECO:0000256" key="6">
    <source>
        <dbReference type="ARBA" id="ARBA00023136"/>
    </source>
</evidence>
<comment type="caution">
    <text evidence="11">The sequence shown here is derived from an EMBL/GenBank/DDBJ whole genome shotgun (WGS) entry which is preliminary data.</text>
</comment>
<dbReference type="OrthoDB" id="9814202at2"/>
<feature type="transmembrane region" description="Helical" evidence="8">
    <location>
        <begin position="81"/>
        <end position="103"/>
    </location>
</feature>
<feature type="chain" id="PRO_5022125447" description="Ammonium transporter" evidence="9">
    <location>
        <begin position="23"/>
        <end position="477"/>
    </location>
</feature>
<comment type="similarity">
    <text evidence="2 8">Belongs to the ammonia transporter channel (TC 1.A.11.2) family.</text>
</comment>
<dbReference type="AlphaFoldDB" id="A0A562ZIN0"/>
<feature type="transmembrane region" description="Helical" evidence="8">
    <location>
        <begin position="247"/>
        <end position="263"/>
    </location>
</feature>